<reference evidence="1" key="1">
    <citation type="submission" date="2020-08" db="EMBL/GenBank/DDBJ databases">
        <title>Multicomponent nature underlies the extraordinary mechanical properties of spider dragline silk.</title>
        <authorList>
            <person name="Kono N."/>
            <person name="Nakamura H."/>
            <person name="Mori M."/>
            <person name="Yoshida Y."/>
            <person name="Ohtoshi R."/>
            <person name="Malay A.D."/>
            <person name="Moran D.A.P."/>
            <person name="Tomita M."/>
            <person name="Numata K."/>
            <person name="Arakawa K."/>
        </authorList>
    </citation>
    <scope>NUCLEOTIDE SEQUENCE</scope>
</reference>
<comment type="caution">
    <text evidence="1">The sequence shown here is derived from an EMBL/GenBank/DDBJ whole genome shotgun (WGS) entry which is preliminary data.</text>
</comment>
<keyword evidence="2" id="KW-1185">Reference proteome</keyword>
<evidence type="ECO:0000313" key="1">
    <source>
        <dbReference type="EMBL" id="GFY39928.1"/>
    </source>
</evidence>
<evidence type="ECO:0000313" key="2">
    <source>
        <dbReference type="Proteomes" id="UP000886998"/>
    </source>
</evidence>
<organism evidence="1 2">
    <name type="scientific">Trichonephila inaurata madagascariensis</name>
    <dbReference type="NCBI Taxonomy" id="2747483"/>
    <lineage>
        <taxon>Eukaryota</taxon>
        <taxon>Metazoa</taxon>
        <taxon>Ecdysozoa</taxon>
        <taxon>Arthropoda</taxon>
        <taxon>Chelicerata</taxon>
        <taxon>Arachnida</taxon>
        <taxon>Araneae</taxon>
        <taxon>Araneomorphae</taxon>
        <taxon>Entelegynae</taxon>
        <taxon>Araneoidea</taxon>
        <taxon>Nephilidae</taxon>
        <taxon>Trichonephila</taxon>
        <taxon>Trichonephila inaurata</taxon>
    </lineage>
</organism>
<gene>
    <name evidence="1" type="ORF">TNIN_207811</name>
</gene>
<protein>
    <submittedName>
        <fullName evidence="1">Uncharacterized protein</fullName>
    </submittedName>
</protein>
<dbReference type="AlphaFoldDB" id="A0A8X6WRC1"/>
<sequence>MSQFSFLNSGPRERSYDDQRLCVLEPTTVCGSGSCQLGLNAMDGSPKPRALSAIRASPKLSSVVIWDSAPDPRRGLHLLSFKFGELTLVH</sequence>
<accession>A0A8X6WRC1</accession>
<dbReference type="Proteomes" id="UP000886998">
    <property type="component" value="Unassembled WGS sequence"/>
</dbReference>
<name>A0A8X6WRC1_9ARAC</name>
<dbReference type="EMBL" id="BMAV01001588">
    <property type="protein sequence ID" value="GFY39928.1"/>
    <property type="molecule type" value="Genomic_DNA"/>
</dbReference>
<proteinExistence type="predicted"/>